<dbReference type="OrthoDB" id="9802752at2"/>
<dbReference type="EMBL" id="FOVR01000033">
    <property type="protein sequence ID" value="SFP21899.1"/>
    <property type="molecule type" value="Genomic_DNA"/>
</dbReference>
<dbReference type="SUPFAM" id="SSF140931">
    <property type="entry name" value="Fic-like"/>
    <property type="match status" value="1"/>
</dbReference>
<gene>
    <name evidence="2" type="ORF">SAMN04488056_13310</name>
</gene>
<organism evidence="2 3">
    <name type="scientific">Cohaesibacter marisflavi</name>
    <dbReference type="NCBI Taxonomy" id="655353"/>
    <lineage>
        <taxon>Bacteria</taxon>
        <taxon>Pseudomonadati</taxon>
        <taxon>Pseudomonadota</taxon>
        <taxon>Alphaproteobacteria</taxon>
        <taxon>Hyphomicrobiales</taxon>
        <taxon>Cohaesibacteraceae</taxon>
    </lineage>
</organism>
<sequence length="131" mass="14431">MTDPKWVSEELVARLHECVIDIGGGAQGIRDTGLLASALARPQNLYAYGEDDVFQLAASYAESIARNHPFIDGNKRTAFQSADLFLALNGYDLDAARGVEHADIMEKLAQGLIYRDEAAEHFQAYCHNDES</sequence>
<dbReference type="AlphaFoldDB" id="A0A1I5NJF0"/>
<dbReference type="PIRSF" id="PIRSF018297">
    <property type="entry name" value="Doc"/>
    <property type="match status" value="1"/>
</dbReference>
<evidence type="ECO:0000259" key="1">
    <source>
        <dbReference type="PROSITE" id="PS51459"/>
    </source>
</evidence>
<dbReference type="STRING" id="655353.SAMN04488056_13310"/>
<proteinExistence type="predicted"/>
<evidence type="ECO:0000313" key="2">
    <source>
        <dbReference type="EMBL" id="SFP21899.1"/>
    </source>
</evidence>
<name>A0A1I5NJF0_9HYPH</name>
<dbReference type="RefSeq" id="WP_090075777.1">
    <property type="nucleotide sequence ID" value="NZ_FOVR01000033.1"/>
</dbReference>
<dbReference type="InterPro" id="IPR036597">
    <property type="entry name" value="Fido-like_dom_sf"/>
</dbReference>
<dbReference type="PANTHER" id="PTHR39426:SF1">
    <property type="entry name" value="HOMOLOGY TO DEATH-ON-CURING PROTEIN OF PHAGE P1"/>
    <property type="match status" value="1"/>
</dbReference>
<dbReference type="PROSITE" id="PS51459">
    <property type="entry name" value="FIDO"/>
    <property type="match status" value="1"/>
</dbReference>
<dbReference type="PANTHER" id="PTHR39426">
    <property type="entry name" value="HOMOLOGY TO DEATH-ON-CURING PROTEIN OF PHAGE P1"/>
    <property type="match status" value="1"/>
</dbReference>
<accession>A0A1I5NJF0</accession>
<keyword evidence="3" id="KW-1185">Reference proteome</keyword>
<dbReference type="Proteomes" id="UP000199236">
    <property type="component" value="Unassembled WGS sequence"/>
</dbReference>
<dbReference type="Gene3D" id="1.20.120.1870">
    <property type="entry name" value="Fic/DOC protein, Fido domain"/>
    <property type="match status" value="1"/>
</dbReference>
<protein>
    <submittedName>
        <fullName evidence="2">Death on curing protein</fullName>
    </submittedName>
</protein>
<dbReference type="InterPro" id="IPR053737">
    <property type="entry name" value="Type_II_TA_Toxin"/>
</dbReference>
<feature type="domain" description="Fido" evidence="1">
    <location>
        <begin position="7"/>
        <end position="128"/>
    </location>
</feature>
<dbReference type="GO" id="GO:0016301">
    <property type="term" value="F:kinase activity"/>
    <property type="evidence" value="ECO:0007669"/>
    <property type="project" value="InterPro"/>
</dbReference>
<evidence type="ECO:0000313" key="3">
    <source>
        <dbReference type="Proteomes" id="UP000199236"/>
    </source>
</evidence>
<dbReference type="NCBIfam" id="TIGR01550">
    <property type="entry name" value="DOC_P1"/>
    <property type="match status" value="1"/>
</dbReference>
<dbReference type="InterPro" id="IPR006440">
    <property type="entry name" value="Doc"/>
</dbReference>
<dbReference type="Pfam" id="PF02661">
    <property type="entry name" value="Fic"/>
    <property type="match status" value="1"/>
</dbReference>
<reference evidence="2 3" key="1">
    <citation type="submission" date="2016-10" db="EMBL/GenBank/DDBJ databases">
        <authorList>
            <person name="de Groot N.N."/>
        </authorList>
    </citation>
    <scope>NUCLEOTIDE SEQUENCE [LARGE SCALE GENOMIC DNA]</scope>
    <source>
        <strain evidence="2 3">CGMCC 1.9157</strain>
    </source>
</reference>
<dbReference type="InterPro" id="IPR003812">
    <property type="entry name" value="Fido"/>
</dbReference>